<organism evidence="2 3">
    <name type="scientific">Jatrophihabitans lederbergiae</name>
    <dbReference type="NCBI Taxonomy" id="3075547"/>
    <lineage>
        <taxon>Bacteria</taxon>
        <taxon>Bacillati</taxon>
        <taxon>Actinomycetota</taxon>
        <taxon>Actinomycetes</taxon>
        <taxon>Jatrophihabitantales</taxon>
        <taxon>Jatrophihabitantaceae</taxon>
        <taxon>Jatrophihabitans</taxon>
    </lineage>
</organism>
<protein>
    <recommendedName>
        <fullName evidence="4">Bulb-type lectin domain-containing protein</fullName>
    </recommendedName>
</protein>
<sequence length="159" mass="16977">MWRLLAVGLVMAVALAMGLVTLAGSAGATPACQNRGTSIGGGGALGQNDCLRSSNGRYTLAMQADGNFVLYSNNTACWASSWEESGRHRAGDHAYVYVDNYGLDTETGVAVATPGRGILTTTWQHWTDHVHQPFESSAYNISLNNSGQFYIGYSLYKAC</sequence>
<dbReference type="Gene3D" id="2.90.10.10">
    <property type="entry name" value="Bulb-type lectin domain"/>
    <property type="match status" value="1"/>
</dbReference>
<dbReference type="EMBL" id="JAVREH010000113">
    <property type="protein sequence ID" value="MDT0264452.1"/>
    <property type="molecule type" value="Genomic_DNA"/>
</dbReference>
<comment type="caution">
    <text evidence="2">The sequence shown here is derived from an EMBL/GenBank/DDBJ whole genome shotgun (WGS) entry which is preliminary data.</text>
</comment>
<evidence type="ECO:0008006" key="4">
    <source>
        <dbReference type="Google" id="ProtNLM"/>
    </source>
</evidence>
<feature type="chain" id="PRO_5046785577" description="Bulb-type lectin domain-containing protein" evidence="1">
    <location>
        <begin position="29"/>
        <end position="159"/>
    </location>
</feature>
<dbReference type="Proteomes" id="UP001183176">
    <property type="component" value="Unassembled WGS sequence"/>
</dbReference>
<keyword evidence="1" id="KW-0732">Signal</keyword>
<proteinExistence type="predicted"/>
<dbReference type="RefSeq" id="WP_311425589.1">
    <property type="nucleotide sequence ID" value="NZ_JAVREH010000113.1"/>
</dbReference>
<reference evidence="3" key="1">
    <citation type="submission" date="2023-07" db="EMBL/GenBank/DDBJ databases">
        <title>30 novel species of actinomycetes from the DSMZ collection.</title>
        <authorList>
            <person name="Nouioui I."/>
        </authorList>
    </citation>
    <scope>NUCLEOTIDE SEQUENCE [LARGE SCALE GENOMIC DNA]</scope>
    <source>
        <strain evidence="3">DSM 44399</strain>
    </source>
</reference>
<evidence type="ECO:0000313" key="3">
    <source>
        <dbReference type="Proteomes" id="UP001183176"/>
    </source>
</evidence>
<keyword evidence="3" id="KW-1185">Reference proteome</keyword>
<accession>A0ABU2JHJ1</accession>
<dbReference type="SUPFAM" id="SSF51110">
    <property type="entry name" value="alpha-D-mannose-specific plant lectins"/>
    <property type="match status" value="1"/>
</dbReference>
<gene>
    <name evidence="2" type="ORF">RM423_24155</name>
</gene>
<evidence type="ECO:0000313" key="2">
    <source>
        <dbReference type="EMBL" id="MDT0264452.1"/>
    </source>
</evidence>
<evidence type="ECO:0000256" key="1">
    <source>
        <dbReference type="SAM" id="SignalP"/>
    </source>
</evidence>
<name>A0ABU2JHJ1_9ACTN</name>
<dbReference type="InterPro" id="IPR036426">
    <property type="entry name" value="Bulb-type_lectin_dom_sf"/>
</dbReference>
<feature type="signal peptide" evidence="1">
    <location>
        <begin position="1"/>
        <end position="28"/>
    </location>
</feature>